<comment type="function">
    <text evidence="7">One of the primary rRNA binding proteins, it binds directly near the 3'-end of the 23S rRNA, where it nucleates assembly of the 50S subunit.</text>
</comment>
<reference evidence="9 10" key="1">
    <citation type="submission" date="2017-09" db="EMBL/GenBank/DDBJ databases">
        <title>Depth-based differentiation of microbial function through sediment-hosted aquifers and enrichment of novel symbionts in the deep terrestrial subsurface.</title>
        <authorList>
            <person name="Probst A.J."/>
            <person name="Ladd B."/>
            <person name="Jarett J.K."/>
            <person name="Geller-Mcgrath D.E."/>
            <person name="Sieber C.M."/>
            <person name="Emerson J.B."/>
            <person name="Anantharaman K."/>
            <person name="Thomas B.C."/>
            <person name="Malmstrom R."/>
            <person name="Stieglmeier M."/>
            <person name="Klingl A."/>
            <person name="Woyke T."/>
            <person name="Ryan C.M."/>
            <person name="Banfield J.F."/>
        </authorList>
    </citation>
    <scope>NUCLEOTIDE SEQUENCE [LARGE SCALE GENOMIC DNA]</scope>
    <source>
        <strain evidence="9">CG10_big_fil_rev_8_21_14_0_10_36_16</strain>
    </source>
</reference>
<dbReference type="FunFam" id="2.40.30.10:FF:000004">
    <property type="entry name" value="50S ribosomal protein L3"/>
    <property type="match status" value="1"/>
</dbReference>
<dbReference type="SUPFAM" id="SSF50447">
    <property type="entry name" value="Translation proteins"/>
    <property type="match status" value="1"/>
</dbReference>
<sequence>MFLLGKKVGMSQMFSDDGKVTPVTVVQAGPMIVTQIKTKEKDGYEATQFAYEETKKIKKPLKGHLGDLGNFKHIKESKIKNPDLDLKRGDNIDVSTFNVGDVVKVSGVSKAKGFQGVVKRHGFKGAPKSHGHKGNLRKPGSIGQRFPQHTLKGVRMGGRMGGVEITVRGLKVVTVDKENNLLAIKGAVPGRKGTLLAISKMKN</sequence>
<proteinExistence type="inferred from homology"/>
<feature type="region of interest" description="Disordered" evidence="8">
    <location>
        <begin position="123"/>
        <end position="145"/>
    </location>
</feature>
<dbReference type="AlphaFoldDB" id="A0A2J0Q891"/>
<evidence type="ECO:0000256" key="5">
    <source>
        <dbReference type="ARBA" id="ARBA00023274"/>
    </source>
</evidence>
<dbReference type="EMBL" id="PCXQ01000003">
    <property type="protein sequence ID" value="PJE51356.1"/>
    <property type="molecule type" value="Genomic_DNA"/>
</dbReference>
<evidence type="ECO:0000313" key="10">
    <source>
        <dbReference type="Proteomes" id="UP000228496"/>
    </source>
</evidence>
<organism evidence="9 10">
    <name type="scientific">Candidatus Yanofskybacteria bacterium CG10_big_fil_rev_8_21_14_0_10_36_16</name>
    <dbReference type="NCBI Taxonomy" id="1975096"/>
    <lineage>
        <taxon>Bacteria</taxon>
        <taxon>Candidatus Yanofskyibacteriota</taxon>
    </lineage>
</organism>
<dbReference type="GO" id="GO:0003735">
    <property type="term" value="F:structural constituent of ribosome"/>
    <property type="evidence" value="ECO:0007669"/>
    <property type="project" value="UniProtKB-UniRule"/>
</dbReference>
<dbReference type="NCBIfam" id="TIGR03625">
    <property type="entry name" value="L3_bact"/>
    <property type="match status" value="1"/>
</dbReference>
<evidence type="ECO:0000256" key="4">
    <source>
        <dbReference type="ARBA" id="ARBA00022980"/>
    </source>
</evidence>
<dbReference type="GO" id="GO:0019843">
    <property type="term" value="F:rRNA binding"/>
    <property type="evidence" value="ECO:0007669"/>
    <property type="project" value="UniProtKB-UniRule"/>
</dbReference>
<dbReference type="PANTHER" id="PTHR11229">
    <property type="entry name" value="50S RIBOSOMAL PROTEIN L3"/>
    <property type="match status" value="1"/>
</dbReference>
<evidence type="ECO:0000256" key="1">
    <source>
        <dbReference type="ARBA" id="ARBA00006540"/>
    </source>
</evidence>
<dbReference type="InterPro" id="IPR000597">
    <property type="entry name" value="Ribosomal_uL3"/>
</dbReference>
<dbReference type="GO" id="GO:0006412">
    <property type="term" value="P:translation"/>
    <property type="evidence" value="ECO:0007669"/>
    <property type="project" value="UniProtKB-UniRule"/>
</dbReference>
<keyword evidence="5 7" id="KW-0687">Ribonucleoprotein</keyword>
<dbReference type="PANTHER" id="PTHR11229:SF16">
    <property type="entry name" value="LARGE RIBOSOMAL SUBUNIT PROTEIN UL3C"/>
    <property type="match status" value="1"/>
</dbReference>
<evidence type="ECO:0000256" key="6">
    <source>
        <dbReference type="ARBA" id="ARBA00035243"/>
    </source>
</evidence>
<evidence type="ECO:0000256" key="2">
    <source>
        <dbReference type="ARBA" id="ARBA00022730"/>
    </source>
</evidence>
<dbReference type="InterPro" id="IPR009000">
    <property type="entry name" value="Transl_B-barrel_sf"/>
</dbReference>
<dbReference type="Proteomes" id="UP000228496">
    <property type="component" value="Unassembled WGS sequence"/>
</dbReference>
<keyword evidence="4 7" id="KW-0689">Ribosomal protein</keyword>
<dbReference type="Pfam" id="PF00297">
    <property type="entry name" value="Ribosomal_L3"/>
    <property type="match status" value="1"/>
</dbReference>
<comment type="similarity">
    <text evidence="1 7">Belongs to the universal ribosomal protein uL3 family.</text>
</comment>
<dbReference type="InterPro" id="IPR019927">
    <property type="entry name" value="Ribosomal_uL3_bac/org-type"/>
</dbReference>
<keyword evidence="2 7" id="KW-0699">rRNA-binding</keyword>
<name>A0A2J0Q891_9BACT</name>
<evidence type="ECO:0000256" key="3">
    <source>
        <dbReference type="ARBA" id="ARBA00022884"/>
    </source>
</evidence>
<protein>
    <recommendedName>
        <fullName evidence="6 7">Large ribosomal subunit protein uL3</fullName>
    </recommendedName>
</protein>
<dbReference type="Gene3D" id="3.30.160.810">
    <property type="match status" value="1"/>
</dbReference>
<feature type="compositionally biased region" description="Basic residues" evidence="8">
    <location>
        <begin position="123"/>
        <end position="136"/>
    </location>
</feature>
<accession>A0A2J0Q891</accession>
<comment type="caution">
    <text evidence="9">The sequence shown here is derived from an EMBL/GenBank/DDBJ whole genome shotgun (WGS) entry which is preliminary data.</text>
</comment>
<comment type="subunit">
    <text evidence="7">Part of the 50S ribosomal subunit. Forms a cluster with proteins L14 and L19.</text>
</comment>
<dbReference type="Gene3D" id="2.40.30.10">
    <property type="entry name" value="Translation factors"/>
    <property type="match status" value="1"/>
</dbReference>
<keyword evidence="3 7" id="KW-0694">RNA-binding</keyword>
<evidence type="ECO:0000256" key="7">
    <source>
        <dbReference type="HAMAP-Rule" id="MF_01325"/>
    </source>
</evidence>
<evidence type="ECO:0000256" key="8">
    <source>
        <dbReference type="SAM" id="MobiDB-lite"/>
    </source>
</evidence>
<evidence type="ECO:0000313" key="9">
    <source>
        <dbReference type="EMBL" id="PJE51356.1"/>
    </source>
</evidence>
<dbReference type="GO" id="GO:0022625">
    <property type="term" value="C:cytosolic large ribosomal subunit"/>
    <property type="evidence" value="ECO:0007669"/>
    <property type="project" value="TreeGrafter"/>
</dbReference>
<gene>
    <name evidence="7" type="primary">rplC</name>
    <name evidence="9" type="ORF">COV29_01210</name>
</gene>
<dbReference type="HAMAP" id="MF_01325_B">
    <property type="entry name" value="Ribosomal_uL3_B"/>
    <property type="match status" value="1"/>
</dbReference>